<comment type="caution">
    <text evidence="2">The sequence shown here is derived from an EMBL/GenBank/DDBJ whole genome shotgun (WGS) entry which is preliminary data.</text>
</comment>
<proteinExistence type="predicted"/>
<evidence type="ECO:0000313" key="2">
    <source>
        <dbReference type="EMBL" id="KGG19420.1"/>
    </source>
</evidence>
<dbReference type="GO" id="GO:0004029">
    <property type="term" value="F:aldehyde dehydrogenase (NAD+) activity"/>
    <property type="evidence" value="ECO:0007669"/>
    <property type="project" value="TreeGrafter"/>
</dbReference>
<dbReference type="Proteomes" id="UP000030392">
    <property type="component" value="Unassembled WGS sequence"/>
</dbReference>
<dbReference type="PANTHER" id="PTHR48079">
    <property type="entry name" value="PROTEIN YEEZ"/>
    <property type="match status" value="1"/>
</dbReference>
<reference evidence="3" key="1">
    <citation type="journal article" date="2014" name="Sci. Data">
        <title>Genomes of diverse isolates of the marine cyanobacterium Prochlorococcus.</title>
        <authorList>
            <person name="Biller S."/>
            <person name="Berube P."/>
            <person name="Thompson J."/>
            <person name="Kelly L."/>
            <person name="Roggensack S."/>
            <person name="Awad L."/>
            <person name="Roache-Johnson K."/>
            <person name="Ding H."/>
            <person name="Giovannoni S.J."/>
            <person name="Moore L.R."/>
            <person name="Chisholm S.W."/>
        </authorList>
    </citation>
    <scope>NUCLEOTIDE SEQUENCE [LARGE SCALE GENOMIC DNA]</scope>
    <source>
        <strain evidence="3">PAC1</strain>
    </source>
</reference>
<dbReference type="PANTHER" id="PTHR48079:SF6">
    <property type="entry name" value="NAD(P)-BINDING DOMAIN-CONTAINING PROTEIN-RELATED"/>
    <property type="match status" value="1"/>
</dbReference>
<dbReference type="AlphaFoldDB" id="A0A0A2C3E1"/>
<organism evidence="2 3">
    <name type="scientific">Prochlorococcus marinus str. PAC1</name>
    <dbReference type="NCBI Taxonomy" id="59924"/>
    <lineage>
        <taxon>Bacteria</taxon>
        <taxon>Bacillati</taxon>
        <taxon>Cyanobacteriota</taxon>
        <taxon>Cyanophyceae</taxon>
        <taxon>Synechococcales</taxon>
        <taxon>Prochlorococcaceae</taxon>
        <taxon>Prochlorococcus</taxon>
    </lineage>
</organism>
<feature type="domain" description="NAD-dependent epimerase/dehydratase" evidence="1">
    <location>
        <begin position="6"/>
        <end position="220"/>
    </location>
</feature>
<gene>
    <name evidence="2" type="ORF">EV03_1802</name>
</gene>
<dbReference type="InterPro" id="IPR001509">
    <property type="entry name" value="Epimerase_deHydtase"/>
</dbReference>
<dbReference type="SUPFAM" id="SSF51735">
    <property type="entry name" value="NAD(P)-binding Rossmann-fold domains"/>
    <property type="match status" value="1"/>
</dbReference>
<evidence type="ECO:0000259" key="1">
    <source>
        <dbReference type="Pfam" id="PF01370"/>
    </source>
</evidence>
<protein>
    <submittedName>
        <fullName evidence="2">Nucleoside-diphosphate-sugar epimerase</fullName>
    </submittedName>
</protein>
<accession>A0A0A2C3E1</accession>
<dbReference type="GO" id="GO:0005737">
    <property type="term" value="C:cytoplasm"/>
    <property type="evidence" value="ECO:0007669"/>
    <property type="project" value="TreeGrafter"/>
</dbReference>
<dbReference type="RefSeq" id="WP_036907022.1">
    <property type="nucleotide sequence ID" value="NZ_CP138967.1"/>
</dbReference>
<dbReference type="InterPro" id="IPR051783">
    <property type="entry name" value="NAD(P)-dependent_oxidoreduct"/>
</dbReference>
<name>A0A0A2C3E1_PROMR</name>
<dbReference type="EMBL" id="JNAX01000015">
    <property type="protein sequence ID" value="KGG19420.1"/>
    <property type="molecule type" value="Genomic_DNA"/>
</dbReference>
<dbReference type="InterPro" id="IPR036291">
    <property type="entry name" value="NAD(P)-bd_dom_sf"/>
</dbReference>
<dbReference type="Pfam" id="PF01370">
    <property type="entry name" value="Epimerase"/>
    <property type="match status" value="1"/>
</dbReference>
<sequence>MKNEIILITGASGCVGQYIANWLIENSTSELFLWVRDPKKITSINLENPRIKILVGDLRESNKFKKEISEVNRVIHTATAWGDPKRAKEVNIDAVKNLLNLLNPSNIKQIIYFSTASVLDRNLNLLPEAFTYGTEYIQTKAQCLRELESHQLATKIIAVFPTLVFGGRLDGKSKFPTSYLTEGLRDALRWIWLARWIKLSSRFHFIHAADIAFICGHLATSDFEPIQPFSATKIKKLVLGQPYTSIDVVIQTLLIWKGMRRVPQIPVLTWLIELLTILLPIQMTNWDRFSLRQKHFIHEPVTSPETFGGISHAKTLSQVLHNSGLTKH</sequence>
<evidence type="ECO:0000313" key="3">
    <source>
        <dbReference type="Proteomes" id="UP000030392"/>
    </source>
</evidence>
<dbReference type="Gene3D" id="3.40.50.720">
    <property type="entry name" value="NAD(P)-binding Rossmann-like Domain"/>
    <property type="match status" value="1"/>
</dbReference>